<dbReference type="Proteomes" id="UP001066276">
    <property type="component" value="Chromosome 7"/>
</dbReference>
<feature type="region of interest" description="Disordered" evidence="1">
    <location>
        <begin position="13"/>
        <end position="97"/>
    </location>
</feature>
<keyword evidence="3" id="KW-1185">Reference proteome</keyword>
<evidence type="ECO:0000313" key="3">
    <source>
        <dbReference type="Proteomes" id="UP001066276"/>
    </source>
</evidence>
<comment type="caution">
    <text evidence="2">The sequence shown here is derived from an EMBL/GenBank/DDBJ whole genome shotgun (WGS) entry which is preliminary data.</text>
</comment>
<evidence type="ECO:0000256" key="1">
    <source>
        <dbReference type="SAM" id="MobiDB-lite"/>
    </source>
</evidence>
<accession>A0AAV7PXX7</accession>
<dbReference type="EMBL" id="JANPWB010000011">
    <property type="protein sequence ID" value="KAJ1130535.1"/>
    <property type="molecule type" value="Genomic_DNA"/>
</dbReference>
<gene>
    <name evidence="2" type="ORF">NDU88_008886</name>
</gene>
<evidence type="ECO:0000313" key="2">
    <source>
        <dbReference type="EMBL" id="KAJ1130535.1"/>
    </source>
</evidence>
<feature type="compositionally biased region" description="Basic and acidic residues" evidence="1">
    <location>
        <begin position="77"/>
        <end position="86"/>
    </location>
</feature>
<protein>
    <submittedName>
        <fullName evidence="2">Uncharacterized protein</fullName>
    </submittedName>
</protein>
<dbReference type="AlphaFoldDB" id="A0AAV7PXX7"/>
<feature type="compositionally biased region" description="Polar residues" evidence="1">
    <location>
        <begin position="40"/>
        <end position="56"/>
    </location>
</feature>
<sequence>MCVTVPGRTGYWSLWSGTGGASARARPLQPQVDPPCSEGVDSTATSDPEVQHTSANPRLRPRNEEQSVQFCAVTRLHNGEGSDESGRMSGKHGAGEL</sequence>
<proteinExistence type="predicted"/>
<name>A0AAV7PXX7_PLEWA</name>
<reference evidence="2" key="1">
    <citation type="journal article" date="2022" name="bioRxiv">
        <title>Sequencing and chromosome-scale assembly of the giantPleurodeles waltlgenome.</title>
        <authorList>
            <person name="Brown T."/>
            <person name="Elewa A."/>
            <person name="Iarovenko S."/>
            <person name="Subramanian E."/>
            <person name="Araus A.J."/>
            <person name="Petzold A."/>
            <person name="Susuki M."/>
            <person name="Suzuki K.-i.T."/>
            <person name="Hayashi T."/>
            <person name="Toyoda A."/>
            <person name="Oliveira C."/>
            <person name="Osipova E."/>
            <person name="Leigh N.D."/>
            <person name="Simon A."/>
            <person name="Yun M.H."/>
        </authorList>
    </citation>
    <scope>NUCLEOTIDE SEQUENCE</scope>
    <source>
        <strain evidence="2">20211129_DDA</strain>
        <tissue evidence="2">Liver</tissue>
    </source>
</reference>
<organism evidence="2 3">
    <name type="scientific">Pleurodeles waltl</name>
    <name type="common">Iberian ribbed newt</name>
    <dbReference type="NCBI Taxonomy" id="8319"/>
    <lineage>
        <taxon>Eukaryota</taxon>
        <taxon>Metazoa</taxon>
        <taxon>Chordata</taxon>
        <taxon>Craniata</taxon>
        <taxon>Vertebrata</taxon>
        <taxon>Euteleostomi</taxon>
        <taxon>Amphibia</taxon>
        <taxon>Batrachia</taxon>
        <taxon>Caudata</taxon>
        <taxon>Salamandroidea</taxon>
        <taxon>Salamandridae</taxon>
        <taxon>Pleurodelinae</taxon>
        <taxon>Pleurodeles</taxon>
    </lineage>
</organism>